<evidence type="ECO:0000313" key="1">
    <source>
        <dbReference type="EMBL" id="ACU23467.1"/>
    </source>
</evidence>
<accession>C6TKM7</accession>
<reference evidence="1" key="1">
    <citation type="submission" date="2009-08" db="EMBL/GenBank/DDBJ databases">
        <authorList>
            <person name="Cheung F."/>
            <person name="Xiao Y."/>
            <person name="Chan A."/>
            <person name="Moskal W."/>
            <person name="Town C.D."/>
        </authorList>
    </citation>
    <scope>NUCLEOTIDE SEQUENCE</scope>
</reference>
<organism evidence="1">
    <name type="scientific">Glycine max</name>
    <name type="common">Soybean</name>
    <name type="synonym">Glycine hispida</name>
    <dbReference type="NCBI Taxonomy" id="3847"/>
    <lineage>
        <taxon>Eukaryota</taxon>
        <taxon>Viridiplantae</taxon>
        <taxon>Streptophyta</taxon>
        <taxon>Embryophyta</taxon>
        <taxon>Tracheophyta</taxon>
        <taxon>Spermatophyta</taxon>
        <taxon>Magnoliopsida</taxon>
        <taxon>eudicotyledons</taxon>
        <taxon>Gunneridae</taxon>
        <taxon>Pentapetalae</taxon>
        <taxon>rosids</taxon>
        <taxon>fabids</taxon>
        <taxon>Fabales</taxon>
        <taxon>Fabaceae</taxon>
        <taxon>Papilionoideae</taxon>
        <taxon>50 kb inversion clade</taxon>
        <taxon>NPAAA clade</taxon>
        <taxon>indigoferoid/millettioid clade</taxon>
        <taxon>Phaseoleae</taxon>
        <taxon>Glycine</taxon>
        <taxon>Glycine subgen. Soja</taxon>
    </lineage>
</organism>
<proteinExistence type="evidence at transcript level"/>
<dbReference type="AlphaFoldDB" id="C6TKM7"/>
<dbReference type="EMBL" id="BT098243">
    <property type="protein sequence ID" value="ACU23467.1"/>
    <property type="molecule type" value="mRNA"/>
</dbReference>
<protein>
    <submittedName>
        <fullName evidence="1">Uncharacterized protein</fullName>
    </submittedName>
</protein>
<name>C6TKM7_SOYBN</name>
<sequence length="87" mass="9634">MPATIKNHLSPADLICARRFSATNVADMNPAAPATTHLNISSGTTDIHRAGIKTNREYPYRQNSCTRPAGAEKYLRITYRQRGTMVT</sequence>